<comment type="caution">
    <text evidence="2">The sequence shown here is derived from an EMBL/GenBank/DDBJ whole genome shotgun (WGS) entry which is preliminary data.</text>
</comment>
<sequence>MTACFSRVSSDTSDAVKQGQSGSWIVTTHADIKQTLPSGTEGTTVTRNCCPFIPGFRRLYQKEWKMLVGSKIETASEDWFCTKP</sequence>
<proteinExistence type="predicted"/>
<gene>
    <name evidence="2" type="ORF">CK820_G0034365</name>
</gene>
<dbReference type="Proteomes" id="UP000236370">
    <property type="component" value="Unassembled WGS sequence"/>
</dbReference>
<evidence type="ECO:0000256" key="1">
    <source>
        <dbReference type="SAM" id="MobiDB-lite"/>
    </source>
</evidence>
<evidence type="ECO:0000313" key="2">
    <source>
        <dbReference type="EMBL" id="PNI40660.1"/>
    </source>
</evidence>
<accession>A0A2J8L062</accession>
<feature type="region of interest" description="Disordered" evidence="1">
    <location>
        <begin position="1"/>
        <end position="20"/>
    </location>
</feature>
<protein>
    <submittedName>
        <fullName evidence="2">Uncharacterized protein</fullName>
    </submittedName>
</protein>
<evidence type="ECO:0000313" key="3">
    <source>
        <dbReference type="Proteomes" id="UP000236370"/>
    </source>
</evidence>
<dbReference type="AlphaFoldDB" id="A0A2J8L062"/>
<feature type="compositionally biased region" description="Polar residues" evidence="1">
    <location>
        <begin position="7"/>
        <end position="20"/>
    </location>
</feature>
<name>A0A2J8L062_PANTR</name>
<dbReference type="EMBL" id="NBAG03000323">
    <property type="protein sequence ID" value="PNI40660.1"/>
    <property type="molecule type" value="Genomic_DNA"/>
</dbReference>
<organism evidence="2 3">
    <name type="scientific">Pan troglodytes</name>
    <name type="common">Chimpanzee</name>
    <dbReference type="NCBI Taxonomy" id="9598"/>
    <lineage>
        <taxon>Eukaryota</taxon>
        <taxon>Metazoa</taxon>
        <taxon>Chordata</taxon>
        <taxon>Craniata</taxon>
        <taxon>Vertebrata</taxon>
        <taxon>Euteleostomi</taxon>
        <taxon>Mammalia</taxon>
        <taxon>Eutheria</taxon>
        <taxon>Euarchontoglires</taxon>
        <taxon>Primates</taxon>
        <taxon>Haplorrhini</taxon>
        <taxon>Catarrhini</taxon>
        <taxon>Hominidae</taxon>
        <taxon>Pan</taxon>
    </lineage>
</organism>
<reference evidence="2 3" key="1">
    <citation type="submission" date="2017-12" db="EMBL/GenBank/DDBJ databases">
        <title>High-resolution comparative analysis of great ape genomes.</title>
        <authorList>
            <person name="Pollen A."/>
            <person name="Hastie A."/>
            <person name="Hormozdiari F."/>
            <person name="Dougherty M."/>
            <person name="Liu R."/>
            <person name="Chaisson M."/>
            <person name="Hoppe E."/>
            <person name="Hill C."/>
            <person name="Pang A."/>
            <person name="Hillier L."/>
            <person name="Baker C."/>
            <person name="Armstrong J."/>
            <person name="Shendure J."/>
            <person name="Paten B."/>
            <person name="Wilson R."/>
            <person name="Chao H."/>
            <person name="Schneider V."/>
            <person name="Ventura M."/>
            <person name="Kronenberg Z."/>
            <person name="Murali S."/>
            <person name="Gordon D."/>
            <person name="Cantsilieris S."/>
            <person name="Munson K."/>
            <person name="Nelson B."/>
            <person name="Raja A."/>
            <person name="Underwood J."/>
            <person name="Diekhans M."/>
            <person name="Fiddes I."/>
            <person name="Haussler D."/>
            <person name="Eichler E."/>
        </authorList>
    </citation>
    <scope>NUCLEOTIDE SEQUENCE [LARGE SCALE GENOMIC DNA]</scope>
    <source>
        <strain evidence="2">Yerkes chimp pedigree #C0471</strain>
    </source>
</reference>